<dbReference type="InterPro" id="IPR051611">
    <property type="entry name" value="ECF_transporter_component"/>
</dbReference>
<feature type="transmembrane region" description="Helical" evidence="6">
    <location>
        <begin position="70"/>
        <end position="92"/>
    </location>
</feature>
<feature type="transmembrane region" description="Helical" evidence="6">
    <location>
        <begin position="104"/>
        <end position="127"/>
    </location>
</feature>
<accession>A0A7Z0ABT2</accession>
<evidence type="ECO:0000256" key="4">
    <source>
        <dbReference type="ARBA" id="ARBA00022989"/>
    </source>
</evidence>
<keyword evidence="5 6" id="KW-0472">Membrane</keyword>
<evidence type="ECO:0000313" key="8">
    <source>
        <dbReference type="Proteomes" id="UP000539111"/>
    </source>
</evidence>
<evidence type="ECO:0000313" key="7">
    <source>
        <dbReference type="EMBL" id="NYI66261.1"/>
    </source>
</evidence>
<feature type="transmembrane region" description="Helical" evidence="6">
    <location>
        <begin position="232"/>
        <end position="258"/>
    </location>
</feature>
<comment type="caution">
    <text evidence="7">The sequence shown here is derived from an EMBL/GenBank/DDBJ whole genome shotgun (WGS) entry which is preliminary data.</text>
</comment>
<gene>
    <name evidence="7" type="ORF">BJY26_000567</name>
</gene>
<reference evidence="7 8" key="1">
    <citation type="submission" date="2020-07" db="EMBL/GenBank/DDBJ databases">
        <title>Sequencing the genomes of 1000 actinobacteria strains.</title>
        <authorList>
            <person name="Klenk H.-P."/>
        </authorList>
    </citation>
    <scope>NUCLEOTIDE SEQUENCE [LARGE SCALE GENOMIC DNA]</scope>
    <source>
        <strain evidence="7 8">DSM 26341</strain>
    </source>
</reference>
<dbReference type="CDD" id="cd16914">
    <property type="entry name" value="EcfT"/>
    <property type="match status" value="1"/>
</dbReference>
<sequence length="260" mass="26477">MSIMAAPVRATPISRANAVAKMTAALILTATLVLSIDPVSAAVALAIELIALPFAGLGVKTLLARTSVVWLAAFAGGFATLFFGVDSGATVLDLQVVRISEGSAMLAAAICLRVLAVALPGVVLFATTDPTDLADGMIQRLGLPARFVLGALAALRLVGLLIDDWQSLAMARRARGVGGGMGIKRFAGQAFALLVMSLRRGSQLATAMEARGFGTAAPRTSARVSTFAARDAVLVGGAALVAALAVTAANLAGTWNFIFT</sequence>
<dbReference type="RefSeq" id="WP_179425481.1">
    <property type="nucleotide sequence ID" value="NZ_JACBZP010000001.1"/>
</dbReference>
<evidence type="ECO:0000256" key="3">
    <source>
        <dbReference type="ARBA" id="ARBA00022692"/>
    </source>
</evidence>
<evidence type="ECO:0000256" key="2">
    <source>
        <dbReference type="ARBA" id="ARBA00022475"/>
    </source>
</evidence>
<name>A0A7Z0ABT2_9MICO</name>
<keyword evidence="8" id="KW-1185">Reference proteome</keyword>
<evidence type="ECO:0000256" key="6">
    <source>
        <dbReference type="SAM" id="Phobius"/>
    </source>
</evidence>
<evidence type="ECO:0000256" key="5">
    <source>
        <dbReference type="ARBA" id="ARBA00023136"/>
    </source>
</evidence>
<keyword evidence="3 6" id="KW-0812">Transmembrane</keyword>
<dbReference type="AlphaFoldDB" id="A0A7Z0ABT2"/>
<keyword evidence="2" id="KW-1003">Cell membrane</keyword>
<feature type="transmembrane region" description="Helical" evidence="6">
    <location>
        <begin position="147"/>
        <end position="165"/>
    </location>
</feature>
<organism evidence="7 8">
    <name type="scientific">Spelaeicoccus albus</name>
    <dbReference type="NCBI Taxonomy" id="1280376"/>
    <lineage>
        <taxon>Bacteria</taxon>
        <taxon>Bacillati</taxon>
        <taxon>Actinomycetota</taxon>
        <taxon>Actinomycetes</taxon>
        <taxon>Micrococcales</taxon>
        <taxon>Brevibacteriaceae</taxon>
        <taxon>Spelaeicoccus</taxon>
    </lineage>
</organism>
<protein>
    <submittedName>
        <fullName evidence="7">Energy-coupling factor transport system permease protein</fullName>
    </submittedName>
</protein>
<dbReference type="Proteomes" id="UP000539111">
    <property type="component" value="Unassembled WGS sequence"/>
</dbReference>
<keyword evidence="4 6" id="KW-1133">Transmembrane helix</keyword>
<dbReference type="EMBL" id="JACBZP010000001">
    <property type="protein sequence ID" value="NYI66261.1"/>
    <property type="molecule type" value="Genomic_DNA"/>
</dbReference>
<dbReference type="PANTHER" id="PTHR34857:SF2">
    <property type="entry name" value="SLL0384 PROTEIN"/>
    <property type="match status" value="1"/>
</dbReference>
<dbReference type="PANTHER" id="PTHR34857">
    <property type="entry name" value="SLL0384 PROTEIN"/>
    <property type="match status" value="1"/>
</dbReference>
<dbReference type="GO" id="GO:0005886">
    <property type="term" value="C:plasma membrane"/>
    <property type="evidence" value="ECO:0007669"/>
    <property type="project" value="UniProtKB-ARBA"/>
</dbReference>
<evidence type="ECO:0000256" key="1">
    <source>
        <dbReference type="ARBA" id="ARBA00004141"/>
    </source>
</evidence>
<dbReference type="InterPro" id="IPR003339">
    <property type="entry name" value="ABC/ECF_trnsptr_transmembrane"/>
</dbReference>
<comment type="subcellular location">
    <subcellularLocation>
        <location evidence="1">Membrane</location>
        <topology evidence="1">Multi-pass membrane protein</topology>
    </subcellularLocation>
</comment>
<dbReference type="Pfam" id="PF02361">
    <property type="entry name" value="CbiQ"/>
    <property type="match status" value="1"/>
</dbReference>
<proteinExistence type="predicted"/>